<organism evidence="5">
    <name type="scientific">Rodentolepis nana</name>
    <name type="common">Dwarf tapeworm</name>
    <name type="synonym">Hymenolepis nana</name>
    <dbReference type="NCBI Taxonomy" id="102285"/>
    <lineage>
        <taxon>Eukaryota</taxon>
        <taxon>Metazoa</taxon>
        <taxon>Spiralia</taxon>
        <taxon>Lophotrochozoa</taxon>
        <taxon>Platyhelminthes</taxon>
        <taxon>Cestoda</taxon>
        <taxon>Eucestoda</taxon>
        <taxon>Cyclophyllidea</taxon>
        <taxon>Hymenolepididae</taxon>
        <taxon>Rodentolepis</taxon>
    </lineage>
</organism>
<protein>
    <submittedName>
        <fullName evidence="5">Transmembrane protein</fullName>
    </submittedName>
</protein>
<reference evidence="5" key="1">
    <citation type="submission" date="2017-02" db="UniProtKB">
        <authorList>
            <consortium name="WormBaseParasite"/>
        </authorList>
    </citation>
    <scope>IDENTIFICATION</scope>
</reference>
<reference evidence="3 4" key="2">
    <citation type="submission" date="2018-11" db="EMBL/GenBank/DDBJ databases">
        <authorList>
            <consortium name="Pathogen Informatics"/>
        </authorList>
    </citation>
    <scope>NUCLEOTIDE SEQUENCE [LARGE SCALE GENOMIC DNA]</scope>
</reference>
<name>A0A0R3TTS4_RODNA</name>
<gene>
    <name evidence="3" type="ORF">HNAJ_LOCUS11120</name>
</gene>
<evidence type="ECO:0000313" key="5">
    <source>
        <dbReference type="WBParaSite" id="HNAJ_0001113001-mRNA-1"/>
    </source>
</evidence>
<keyword evidence="4" id="KW-1185">Reference proteome</keyword>
<feature type="region of interest" description="Disordered" evidence="1">
    <location>
        <begin position="144"/>
        <end position="167"/>
    </location>
</feature>
<evidence type="ECO:0000256" key="2">
    <source>
        <dbReference type="SAM" id="Phobius"/>
    </source>
</evidence>
<evidence type="ECO:0000256" key="1">
    <source>
        <dbReference type="SAM" id="MobiDB-lite"/>
    </source>
</evidence>
<evidence type="ECO:0000313" key="4">
    <source>
        <dbReference type="Proteomes" id="UP000278807"/>
    </source>
</evidence>
<keyword evidence="2" id="KW-0812">Transmembrane</keyword>
<evidence type="ECO:0000313" key="3">
    <source>
        <dbReference type="EMBL" id="VDO09595.1"/>
    </source>
</evidence>
<sequence>MSQECGQSSNGSLHFPNGTPLALTQPSLTQTLCDLLKQRKRRRLRKRIRIFLHIIACRLFPLLILILGITFCFIGGFYKIHLLLSIGCVLLICIVGLVLQSCFWSRSQPNKFTINEIIRDTDMGKEDTEAQKCESTDDASRMCENKECADEEPTSPSPPEPPSRPSVGLMEVRRLSMAMTRVASELRNATSQRAVSLGSANFTRGPWLGGHATNLAPTDYEHGAINWYGNFTSTELTHMRRLSQWQNFV</sequence>
<feature type="compositionally biased region" description="Pro residues" evidence="1">
    <location>
        <begin position="155"/>
        <end position="164"/>
    </location>
</feature>
<keyword evidence="2" id="KW-0472">Membrane</keyword>
<feature type="transmembrane region" description="Helical" evidence="2">
    <location>
        <begin position="82"/>
        <end position="104"/>
    </location>
</feature>
<accession>A0A0R3TTS4</accession>
<proteinExistence type="predicted"/>
<keyword evidence="2" id="KW-1133">Transmembrane helix</keyword>
<dbReference type="WBParaSite" id="HNAJ_0001113001-mRNA-1">
    <property type="protein sequence ID" value="HNAJ_0001113001-mRNA-1"/>
    <property type="gene ID" value="HNAJ_0001113001"/>
</dbReference>
<dbReference type="Proteomes" id="UP000278807">
    <property type="component" value="Unassembled WGS sequence"/>
</dbReference>
<dbReference type="AlphaFoldDB" id="A0A0R3TTS4"/>
<dbReference type="EMBL" id="UZAE01013385">
    <property type="protein sequence ID" value="VDO09595.1"/>
    <property type="molecule type" value="Genomic_DNA"/>
</dbReference>
<feature type="transmembrane region" description="Helical" evidence="2">
    <location>
        <begin position="50"/>
        <end position="76"/>
    </location>
</feature>
<dbReference type="OrthoDB" id="6264523at2759"/>